<feature type="domain" description="ABC transmembrane type-1" evidence="11">
    <location>
        <begin position="79"/>
        <end position="282"/>
    </location>
</feature>
<dbReference type="EMBL" id="JAFDST010000003">
    <property type="protein sequence ID" value="MBP1082727.1"/>
    <property type="molecule type" value="Genomic_DNA"/>
</dbReference>
<keyword evidence="4 10" id="KW-0812">Transmembrane</keyword>
<proteinExistence type="predicted"/>
<feature type="transmembrane region" description="Helical" evidence="10">
    <location>
        <begin position="155"/>
        <end position="175"/>
    </location>
</feature>
<accession>A0ABS4CZB6</accession>
<dbReference type="PANTHER" id="PTHR30406:SF1">
    <property type="entry name" value="SULFATE TRANSPORT SYSTEM PERMEASE PROTEIN CYSW"/>
    <property type="match status" value="1"/>
</dbReference>
<feature type="transmembrane region" description="Helical" evidence="10">
    <location>
        <begin position="261"/>
        <end position="285"/>
    </location>
</feature>
<dbReference type="CDD" id="cd06261">
    <property type="entry name" value="TM_PBP2"/>
    <property type="match status" value="1"/>
</dbReference>
<dbReference type="PROSITE" id="PS50928">
    <property type="entry name" value="ABC_TM1"/>
    <property type="match status" value="1"/>
</dbReference>
<comment type="subunit">
    <text evidence="2">The complex is composed of two ATP-binding proteins (CysA), two transmembrane proteins (CysT and CysW) and a solute-binding protein (CysP).</text>
</comment>
<dbReference type="SUPFAM" id="SSF161098">
    <property type="entry name" value="MetI-like"/>
    <property type="match status" value="1"/>
</dbReference>
<name>A0ABS4CZB6_9BACI</name>
<dbReference type="InterPro" id="IPR000515">
    <property type="entry name" value="MetI-like"/>
</dbReference>
<dbReference type="RefSeq" id="WP_053605554.1">
    <property type="nucleotide sequence ID" value="NZ_JAFDST010000003.1"/>
</dbReference>
<dbReference type="Proteomes" id="UP000674416">
    <property type="component" value="Unassembled WGS sequence"/>
</dbReference>
<organism evidence="12 13">
    <name type="scientific">Bacillus capparidis</name>
    <dbReference type="NCBI Taxonomy" id="1840411"/>
    <lineage>
        <taxon>Bacteria</taxon>
        <taxon>Bacillati</taxon>
        <taxon>Bacillota</taxon>
        <taxon>Bacilli</taxon>
        <taxon>Bacillales</taxon>
        <taxon>Bacillaceae</taxon>
        <taxon>Bacillus</taxon>
    </lineage>
</organism>
<reference evidence="12 13" key="1">
    <citation type="submission" date="2021-01" db="EMBL/GenBank/DDBJ databases">
        <title>Genomic Encyclopedia of Type Strains, Phase IV (KMG-IV): sequencing the most valuable type-strain genomes for metagenomic binning, comparative biology and taxonomic classification.</title>
        <authorList>
            <person name="Goeker M."/>
        </authorList>
    </citation>
    <scope>NUCLEOTIDE SEQUENCE [LARGE SCALE GENOMIC DNA]</scope>
    <source>
        <strain evidence="12 13">DSM 103394</strain>
    </source>
</reference>
<keyword evidence="3" id="KW-0813">Transport</keyword>
<sequence>MNTIAQKKQQESVKAHKSIRRHEPSSESRWVKVSLISLCYLFVALFLLLPLFLVFIKAFERGFGTYLEAITNPDAIAAIKLTLLVLIISVPLNALFGVAAAWFVTKYEFKGKQVLTTILDIPFAVSPVIAGLIFVLLFGSTGVFGPWLIENGLKIIYSVPGIILATLFVTFPFVARELIPFMQSQGTSEEEASLTLGAGGFKTFWLVTLPNIKWPLLYGVILCGARSVGEFGAVSVVSGHIRGLTNTMPLHIEILYNEYQFSAAFAVASLLSIFAVLTLIIKGLLERKAKSAEKSFSKNGV</sequence>
<dbReference type="Gene3D" id="1.10.3720.10">
    <property type="entry name" value="MetI-like"/>
    <property type="match status" value="1"/>
</dbReference>
<dbReference type="NCBIfam" id="TIGR00969">
    <property type="entry name" value="3a0106s02"/>
    <property type="match status" value="1"/>
</dbReference>
<dbReference type="InterPro" id="IPR005667">
    <property type="entry name" value="Sulph_transpt2"/>
</dbReference>
<evidence type="ECO:0000256" key="1">
    <source>
        <dbReference type="ARBA" id="ARBA00004141"/>
    </source>
</evidence>
<feature type="transmembrane region" description="Helical" evidence="10">
    <location>
        <begin position="216"/>
        <end position="241"/>
    </location>
</feature>
<gene>
    <name evidence="12" type="ORF">JOC74_003230</name>
</gene>
<feature type="transmembrane region" description="Helical" evidence="10">
    <location>
        <begin position="76"/>
        <end position="104"/>
    </location>
</feature>
<feature type="transmembrane region" description="Helical" evidence="10">
    <location>
        <begin position="125"/>
        <end position="149"/>
    </location>
</feature>
<evidence type="ECO:0000259" key="11">
    <source>
        <dbReference type="PROSITE" id="PS50928"/>
    </source>
</evidence>
<evidence type="ECO:0000313" key="12">
    <source>
        <dbReference type="EMBL" id="MBP1082727.1"/>
    </source>
</evidence>
<keyword evidence="5 10" id="KW-1133">Transmembrane helix</keyword>
<protein>
    <submittedName>
        <fullName evidence="12">Sulfate transport system permease protein</fullName>
    </submittedName>
</protein>
<evidence type="ECO:0000256" key="8">
    <source>
        <dbReference type="ARBA" id="ARBA00025323"/>
    </source>
</evidence>
<evidence type="ECO:0000256" key="7">
    <source>
        <dbReference type="ARBA" id="ARBA00023136"/>
    </source>
</evidence>
<keyword evidence="7 10" id="KW-0472">Membrane</keyword>
<feature type="transmembrane region" description="Helical" evidence="10">
    <location>
        <begin position="30"/>
        <end position="56"/>
    </location>
</feature>
<evidence type="ECO:0000256" key="4">
    <source>
        <dbReference type="ARBA" id="ARBA00022692"/>
    </source>
</evidence>
<evidence type="ECO:0000256" key="9">
    <source>
        <dbReference type="SAM" id="MobiDB-lite"/>
    </source>
</evidence>
<dbReference type="InterPro" id="IPR011866">
    <property type="entry name" value="CysW_permease"/>
</dbReference>
<evidence type="ECO:0000256" key="6">
    <source>
        <dbReference type="ARBA" id="ARBA00023032"/>
    </source>
</evidence>
<dbReference type="PANTHER" id="PTHR30406">
    <property type="entry name" value="SULFATE TRANSPORT SYSTEM PERMEASE PROTEIN"/>
    <property type="match status" value="1"/>
</dbReference>
<comment type="caution">
    <text evidence="12">The sequence shown here is derived from an EMBL/GenBank/DDBJ whole genome shotgun (WGS) entry which is preliminary data.</text>
</comment>
<evidence type="ECO:0000256" key="3">
    <source>
        <dbReference type="ARBA" id="ARBA00022448"/>
    </source>
</evidence>
<dbReference type="Pfam" id="PF00528">
    <property type="entry name" value="BPD_transp_1"/>
    <property type="match status" value="1"/>
</dbReference>
<feature type="region of interest" description="Disordered" evidence="9">
    <location>
        <begin position="1"/>
        <end position="20"/>
    </location>
</feature>
<evidence type="ECO:0000313" key="13">
    <source>
        <dbReference type="Proteomes" id="UP000674416"/>
    </source>
</evidence>
<comment type="subcellular location">
    <subcellularLocation>
        <location evidence="1">Membrane</location>
        <topology evidence="1">Multi-pass membrane protein</topology>
    </subcellularLocation>
</comment>
<evidence type="ECO:0000256" key="10">
    <source>
        <dbReference type="SAM" id="Phobius"/>
    </source>
</evidence>
<dbReference type="NCBIfam" id="TIGR02140">
    <property type="entry name" value="permease_CysW"/>
    <property type="match status" value="1"/>
</dbReference>
<evidence type="ECO:0000256" key="2">
    <source>
        <dbReference type="ARBA" id="ARBA00011779"/>
    </source>
</evidence>
<evidence type="ECO:0000256" key="5">
    <source>
        <dbReference type="ARBA" id="ARBA00022989"/>
    </source>
</evidence>
<comment type="function">
    <text evidence="8">Part of the ABC transporter complex CysAWTP (TC 3.A.1.6.1) involved in sulfate/thiosulfate import. Probably responsible for the translocation of the substrate across the membrane.</text>
</comment>
<keyword evidence="6" id="KW-0764">Sulfate transport</keyword>
<keyword evidence="13" id="KW-1185">Reference proteome</keyword>
<dbReference type="InterPro" id="IPR035906">
    <property type="entry name" value="MetI-like_sf"/>
</dbReference>